<keyword evidence="2" id="KW-0695">RNA-directed DNA polymerase</keyword>
<gene>
    <name evidence="2" type="ORF">QUV96_10660</name>
</gene>
<protein>
    <submittedName>
        <fullName evidence="2">RNA-directed DNA polymerase</fullName>
    </submittedName>
</protein>
<comment type="caution">
    <text evidence="2">The sequence shown here is derived from an EMBL/GenBank/DDBJ whole genome shotgun (WGS) entry which is preliminary data.</text>
</comment>
<organism evidence="2 3">
    <name type="scientific">Amedibacillus dolichus</name>
    <dbReference type="NCBI Taxonomy" id="31971"/>
    <lineage>
        <taxon>Bacteria</taxon>
        <taxon>Bacillati</taxon>
        <taxon>Bacillota</taxon>
        <taxon>Erysipelotrichia</taxon>
        <taxon>Erysipelotrichales</taxon>
        <taxon>Erysipelotrichaceae</taxon>
        <taxon>Amedibacillus</taxon>
    </lineage>
</organism>
<evidence type="ECO:0000313" key="3">
    <source>
        <dbReference type="Proteomes" id="UP001529340"/>
    </source>
</evidence>
<dbReference type="EMBL" id="JAUDCG010000072">
    <property type="protein sequence ID" value="MDM8158089.1"/>
    <property type="molecule type" value="Genomic_DNA"/>
</dbReference>
<dbReference type="RefSeq" id="WP_289608515.1">
    <property type="nucleotide sequence ID" value="NZ_JAUDCG010000072.1"/>
</dbReference>
<reference evidence="2" key="1">
    <citation type="submission" date="2023-06" db="EMBL/GenBank/DDBJ databases">
        <title>Identification and characterization of horizontal gene transfer across gut microbiota members of farm animals based on homology search.</title>
        <authorList>
            <person name="Schwarzerova J."/>
            <person name="Nykrynova M."/>
            <person name="Jureckova K."/>
            <person name="Cejkova D."/>
            <person name="Rychlik I."/>
        </authorList>
    </citation>
    <scope>NUCLEOTIDE SEQUENCE</scope>
    <source>
        <strain evidence="2">ET39</strain>
    </source>
</reference>
<keyword evidence="3" id="KW-1185">Reference proteome</keyword>
<proteinExistence type="predicted"/>
<dbReference type="Proteomes" id="UP001529340">
    <property type="component" value="Unassembled WGS sequence"/>
</dbReference>
<dbReference type="InterPro" id="IPR000477">
    <property type="entry name" value="RT_dom"/>
</dbReference>
<evidence type="ECO:0000259" key="1">
    <source>
        <dbReference type="Pfam" id="PF00078"/>
    </source>
</evidence>
<keyword evidence="2" id="KW-0548">Nucleotidyltransferase</keyword>
<feature type="domain" description="Reverse transcriptase" evidence="1">
    <location>
        <begin position="159"/>
        <end position="295"/>
    </location>
</feature>
<accession>A0ABT7UEN8</accession>
<dbReference type="CDD" id="cd01646">
    <property type="entry name" value="RT_Bac_retron_I"/>
    <property type="match status" value="1"/>
</dbReference>
<sequence>MCILAVDKESEVNTPVDKKYTDFMDEISSDELYEGLLAYGFFAEKLPPVFTAVPFFNYCKAVSDSFEAGWNEYITFRVMRNISIPRLMGIPNPFKYQRACAELRNNWDKIRAHFHVQTDGQSYRVSRIHVRKEYNEKRIFEMNYKNWRVDGNPESDLLVHDKGTSRFLVKADVSTCFPNIYTHSIPWALVGKEKAKQTIHGDTWYNRIDQACSDMRNGETHGLLIGPHTSNLLSEIILTVVDKKLYDKGYRYARSIDDYDCYVNSRDEAQRFLRDLEGALREFDLHLNHKKTKVIELPIGIEKNWKHRLSDLPKVGESGMVEYPQVNAFIDTALMLATEMDNFAIINYAIKKLKGLKLSSNGKKLAAKRFMHMAALYPYLLHLMEEYVFIPYGVDTSDIKAFSDIIYRDAVNLNDYESLCYSIYFAVRFDFVLDEFENDYSRAQDYVIRSRDCLLLIMTWVYFMKQNHWNRNATQVKPLNRVAMELKNTDMDRYWLFCYEALTWGSLPGQWRSMKQAGISFIRKEIVDETTTTNTKSN</sequence>
<dbReference type="GO" id="GO:0003964">
    <property type="term" value="F:RNA-directed DNA polymerase activity"/>
    <property type="evidence" value="ECO:0007669"/>
    <property type="project" value="UniProtKB-KW"/>
</dbReference>
<evidence type="ECO:0000313" key="2">
    <source>
        <dbReference type="EMBL" id="MDM8158089.1"/>
    </source>
</evidence>
<reference evidence="2" key="2">
    <citation type="submission" date="2023-06" db="EMBL/GenBank/DDBJ databases">
        <authorList>
            <person name="Zeman M."/>
            <person name="Kubasova T."/>
            <person name="Jahodarova E."/>
            <person name="Nykrynova M."/>
            <person name="Rychlik I."/>
        </authorList>
    </citation>
    <scope>NUCLEOTIDE SEQUENCE</scope>
    <source>
        <strain evidence="2">ET39</strain>
    </source>
</reference>
<dbReference type="Pfam" id="PF00078">
    <property type="entry name" value="RVT_1"/>
    <property type="match status" value="1"/>
</dbReference>
<keyword evidence="2" id="KW-0808">Transferase</keyword>
<name>A0ABT7UEN8_9FIRM</name>